<dbReference type="eggNOG" id="COG3410">
    <property type="taxonomic scope" value="Bacteria"/>
</dbReference>
<dbReference type="STRING" id="756272.Plabr_1699"/>
<evidence type="ECO:0000313" key="2">
    <source>
        <dbReference type="EMBL" id="ADY59310.1"/>
    </source>
</evidence>
<gene>
    <name evidence="2" type="ordered locus">Plabr_1699</name>
</gene>
<reference evidence="3" key="1">
    <citation type="submission" date="2011-02" db="EMBL/GenBank/DDBJ databases">
        <title>The complete genome of Planctomyces brasiliensis DSM 5305.</title>
        <authorList>
            <person name="Lucas S."/>
            <person name="Copeland A."/>
            <person name="Lapidus A."/>
            <person name="Bruce D."/>
            <person name="Goodwin L."/>
            <person name="Pitluck S."/>
            <person name="Kyrpides N."/>
            <person name="Mavromatis K."/>
            <person name="Pagani I."/>
            <person name="Ivanova N."/>
            <person name="Ovchinnikova G."/>
            <person name="Lu M."/>
            <person name="Detter J.C."/>
            <person name="Han C."/>
            <person name="Land M."/>
            <person name="Hauser L."/>
            <person name="Markowitz V."/>
            <person name="Cheng J.-F."/>
            <person name="Hugenholtz P."/>
            <person name="Woyke T."/>
            <person name="Wu D."/>
            <person name="Tindall B."/>
            <person name="Pomrenke H.G."/>
            <person name="Brambilla E."/>
            <person name="Klenk H.-P."/>
            <person name="Eisen J.A."/>
        </authorList>
    </citation>
    <scope>NUCLEOTIDE SEQUENCE [LARGE SCALE GENOMIC DNA]</scope>
    <source>
        <strain evidence="3">ATCC 49424 / DSM 5305 / JCM 21570 / NBRC 103401 / IFAM 1448</strain>
    </source>
</reference>
<dbReference type="Pfam" id="PF09848">
    <property type="entry name" value="SLFN-g3_helicase"/>
    <property type="match status" value="1"/>
</dbReference>
<feature type="domain" description="Schlafen group 3-like DNA/RNA helicase" evidence="1">
    <location>
        <begin position="240"/>
        <end position="634"/>
    </location>
</feature>
<protein>
    <recommendedName>
        <fullName evidence="1">Schlafen group 3-like DNA/RNA helicase domain-containing protein</fullName>
    </recommendedName>
</protein>
<evidence type="ECO:0000259" key="1">
    <source>
        <dbReference type="Pfam" id="PF09848"/>
    </source>
</evidence>
<dbReference type="KEGG" id="pbs:Plabr_1699"/>
<evidence type="ECO:0000313" key="3">
    <source>
        <dbReference type="Proteomes" id="UP000006860"/>
    </source>
</evidence>
<sequence length="665" mass="75110">MITMKRYLYGDSLEKFLASSDEQILGSLTKANGYDLAATQRDAWLEQIAILRRTFCDSPLVGHVYFEYSIPRLGRRIDVVLVLNDVVFVLEFKVGAKSFHRAAVDQVWDYGLDLKNFHETSHNKILIPILIASGVTAATQELVEPPHEDGLTPPCLAGPESLRNLVFDALERFGNQTDENHDWESGRYSPTPTIVEAAQALYAGHNVKDITRSDAEAANLAITANRVHDVIVKARNHNRKAICFVTGVPGAGKTLVGLDVATKHTSKEDELHSVYLSGNGPLVAVLREALAADKVQRERTFGRKLKLGVARSEVQMFIQNVHHFRDDCIADSDQPPLERVAIFDEAQRAWTLEQTTRFMQQKKGLAGFAQSEPEFLISCMDRHSDWSVVVCLVGGGQEINTGEAGIQEWIDAVNRSFPHWDVYISSQLMDSEYGTGAAIQAAKQHARLQIIDDLHLAVSMRSFRAEHVSQFVKFLLDGDVDNAACTYRQFGDKYPIALTRNTEVAKEWLRDRARGTERFGLLASSNAFRLKPHAMDVRVKTDPVHWFLKPKEDVRSSYYLEDVATEFQVQGLELDWTCVTWDGDLRRTPDCWNHFSFSGSQWKRVRKEERQRYLLNAYRVLLTRARQGMVIVVPEGSPTDPTRSPKFYDPTFEYFEAAGLDVIDS</sequence>
<keyword evidence="3" id="KW-1185">Reference proteome</keyword>
<dbReference type="EMBL" id="CP002546">
    <property type="protein sequence ID" value="ADY59310.1"/>
    <property type="molecule type" value="Genomic_DNA"/>
</dbReference>
<dbReference type="InterPro" id="IPR018647">
    <property type="entry name" value="SLFN_3-like_DNA/RNA_helicase"/>
</dbReference>
<accession>F0ST99</accession>
<dbReference type="Proteomes" id="UP000006860">
    <property type="component" value="Chromosome"/>
</dbReference>
<proteinExistence type="predicted"/>
<dbReference type="HOGENOM" id="CLU_031446_0_0_0"/>
<organism evidence="2 3">
    <name type="scientific">Rubinisphaera brasiliensis (strain ATCC 49424 / DSM 5305 / JCM 21570 / IAM 15109 / NBRC 103401 / IFAM 1448)</name>
    <name type="common">Planctomyces brasiliensis</name>
    <dbReference type="NCBI Taxonomy" id="756272"/>
    <lineage>
        <taxon>Bacteria</taxon>
        <taxon>Pseudomonadati</taxon>
        <taxon>Planctomycetota</taxon>
        <taxon>Planctomycetia</taxon>
        <taxon>Planctomycetales</taxon>
        <taxon>Planctomycetaceae</taxon>
        <taxon>Rubinisphaera</taxon>
    </lineage>
</organism>
<dbReference type="AlphaFoldDB" id="F0ST99"/>
<name>F0ST99_RUBBR</name>